<accession>X1A916</accession>
<comment type="caution">
    <text evidence="2">The sequence shown here is derived from an EMBL/GenBank/DDBJ whole genome shotgun (WGS) entry which is preliminary data.</text>
</comment>
<name>X1A916_9ZZZZ</name>
<evidence type="ECO:0000313" key="2">
    <source>
        <dbReference type="EMBL" id="GAG56686.1"/>
    </source>
</evidence>
<dbReference type="Gene3D" id="3.50.30.10">
    <property type="entry name" value="Phosphohistidine domain"/>
    <property type="match status" value="1"/>
</dbReference>
<proteinExistence type="predicted"/>
<gene>
    <name evidence="2" type="ORF">S01H4_19472</name>
</gene>
<dbReference type="InterPro" id="IPR036637">
    <property type="entry name" value="Phosphohistidine_dom_sf"/>
</dbReference>
<reference evidence="2" key="1">
    <citation type="journal article" date="2014" name="Front. Microbiol.">
        <title>High frequency of phylogenetically diverse reductive dehalogenase-homologous genes in deep subseafloor sedimentary metagenomes.</title>
        <authorList>
            <person name="Kawai M."/>
            <person name="Futagami T."/>
            <person name="Toyoda A."/>
            <person name="Takaki Y."/>
            <person name="Nishi S."/>
            <person name="Hori S."/>
            <person name="Arai W."/>
            <person name="Tsubouchi T."/>
            <person name="Morono Y."/>
            <person name="Uchiyama I."/>
            <person name="Ito T."/>
            <person name="Fujiyama A."/>
            <person name="Inagaki F."/>
            <person name="Takami H."/>
        </authorList>
    </citation>
    <scope>NUCLEOTIDE SEQUENCE</scope>
    <source>
        <strain evidence="2">Expedition CK06-06</strain>
    </source>
</reference>
<dbReference type="PANTHER" id="PTHR43615:SF1">
    <property type="entry name" value="PPDK_N DOMAIN-CONTAINING PROTEIN"/>
    <property type="match status" value="1"/>
</dbReference>
<dbReference type="EMBL" id="BART01008687">
    <property type="protein sequence ID" value="GAG56686.1"/>
    <property type="molecule type" value="Genomic_DNA"/>
</dbReference>
<organism evidence="2">
    <name type="scientific">marine sediment metagenome</name>
    <dbReference type="NCBI Taxonomy" id="412755"/>
    <lineage>
        <taxon>unclassified sequences</taxon>
        <taxon>metagenomes</taxon>
        <taxon>ecological metagenomes</taxon>
    </lineage>
</organism>
<dbReference type="InterPro" id="IPR008279">
    <property type="entry name" value="PEP-util_enz_mobile_dom"/>
</dbReference>
<protein>
    <recommendedName>
        <fullName evidence="1">PEP-utilising enzyme mobile domain-containing protein</fullName>
    </recommendedName>
</protein>
<sequence length="89" mass="9550">VQDIDLISTVRTGEILVVARTDPGWTPIFSKIRGLITKTGGILSHGAVVAREYGIPAVTNITNACKIFQTGQIIEINGYNGTVILQKNV</sequence>
<dbReference type="PANTHER" id="PTHR43615">
    <property type="entry name" value="PHOSPHOENOLPYRUVATE SYNTHASE-RELATED"/>
    <property type="match status" value="1"/>
</dbReference>
<evidence type="ECO:0000259" key="1">
    <source>
        <dbReference type="Pfam" id="PF00391"/>
    </source>
</evidence>
<dbReference type="SUPFAM" id="SSF52009">
    <property type="entry name" value="Phosphohistidine domain"/>
    <property type="match status" value="1"/>
</dbReference>
<dbReference type="InterPro" id="IPR051549">
    <property type="entry name" value="PEP_Utilizing_Enz"/>
</dbReference>
<feature type="non-terminal residue" evidence="2">
    <location>
        <position position="1"/>
    </location>
</feature>
<dbReference type="GO" id="GO:0016772">
    <property type="term" value="F:transferase activity, transferring phosphorus-containing groups"/>
    <property type="evidence" value="ECO:0007669"/>
    <property type="project" value="InterPro"/>
</dbReference>
<feature type="domain" description="PEP-utilising enzyme mobile" evidence="1">
    <location>
        <begin position="12"/>
        <end position="81"/>
    </location>
</feature>
<dbReference type="Pfam" id="PF00391">
    <property type="entry name" value="PEP-utilizers"/>
    <property type="match status" value="1"/>
</dbReference>
<dbReference type="AlphaFoldDB" id="X1A916"/>